<accession>I1BU93</accession>
<dbReference type="PANTHER" id="PTHR13237">
    <property type="entry name" value="SOMETHING ABOUT SILENCING PROTEIN 10-RELATED"/>
    <property type="match status" value="1"/>
</dbReference>
<dbReference type="InParanoid" id="I1BU93"/>
<dbReference type="RefSeq" id="XP_067515169.1">
    <property type="nucleotide sequence ID" value="XM_067659068.1"/>
</dbReference>
<feature type="compositionally biased region" description="Polar residues" evidence="6">
    <location>
        <begin position="418"/>
        <end position="427"/>
    </location>
</feature>
<proteinExistence type="inferred from homology"/>
<feature type="compositionally biased region" description="Acidic residues" evidence="6">
    <location>
        <begin position="385"/>
        <end position="398"/>
    </location>
</feature>
<name>I1BU93_RHIO9</name>
<evidence type="ECO:0000256" key="1">
    <source>
        <dbReference type="ARBA" id="ARBA00004123"/>
    </source>
</evidence>
<evidence type="ECO:0000259" key="7">
    <source>
        <dbReference type="Pfam" id="PF09368"/>
    </source>
</evidence>
<dbReference type="VEuPathDB" id="FungiDB:RO3G_04478"/>
<keyword evidence="9" id="KW-1185">Reference proteome</keyword>
<keyword evidence="3" id="KW-0597">Phosphoprotein</keyword>
<gene>
    <name evidence="8" type="ORF">RO3G_04478</name>
</gene>
<keyword evidence="5" id="KW-0175">Coiled coil</keyword>
<dbReference type="OMA" id="EEYIRPQ"/>
<organism evidence="8 9">
    <name type="scientific">Rhizopus delemar (strain RA 99-880 / ATCC MYA-4621 / FGSC 9543 / NRRL 43880)</name>
    <name type="common">Mucormycosis agent</name>
    <name type="synonym">Rhizopus arrhizus var. delemar</name>
    <dbReference type="NCBI Taxonomy" id="246409"/>
    <lineage>
        <taxon>Eukaryota</taxon>
        <taxon>Fungi</taxon>
        <taxon>Fungi incertae sedis</taxon>
        <taxon>Mucoromycota</taxon>
        <taxon>Mucoromycotina</taxon>
        <taxon>Mucoromycetes</taxon>
        <taxon>Mucorales</taxon>
        <taxon>Mucorineae</taxon>
        <taxon>Rhizopodaceae</taxon>
        <taxon>Rhizopus</taxon>
    </lineage>
</organism>
<dbReference type="Proteomes" id="UP000009138">
    <property type="component" value="Unassembled WGS sequence"/>
</dbReference>
<dbReference type="GeneID" id="93611449"/>
<dbReference type="eggNOG" id="KOG3118">
    <property type="taxonomic scope" value="Eukaryota"/>
</dbReference>
<evidence type="ECO:0000313" key="8">
    <source>
        <dbReference type="EMBL" id="EIE79773.1"/>
    </source>
</evidence>
<feature type="region of interest" description="Disordered" evidence="6">
    <location>
        <begin position="415"/>
        <end position="480"/>
    </location>
</feature>
<dbReference type="GO" id="GO:0000462">
    <property type="term" value="P:maturation of SSU-rRNA from tricistronic rRNA transcript (SSU-rRNA, 5.8S rRNA, LSU-rRNA)"/>
    <property type="evidence" value="ECO:0007669"/>
    <property type="project" value="TreeGrafter"/>
</dbReference>
<feature type="region of interest" description="Disordered" evidence="6">
    <location>
        <begin position="51"/>
        <end position="95"/>
    </location>
</feature>
<evidence type="ECO:0000256" key="5">
    <source>
        <dbReference type="SAM" id="Coils"/>
    </source>
</evidence>
<feature type="compositionally biased region" description="Acidic residues" evidence="6">
    <location>
        <begin position="455"/>
        <end position="467"/>
    </location>
</feature>
<comment type="similarity">
    <text evidence="2">Belongs to the SAS10 family.</text>
</comment>
<feature type="region of interest" description="Disordered" evidence="6">
    <location>
        <begin position="374"/>
        <end position="399"/>
    </location>
</feature>
<dbReference type="OrthoDB" id="1924577at2759"/>
<dbReference type="InterPro" id="IPR018972">
    <property type="entry name" value="Sas10_C_dom"/>
</dbReference>
<feature type="compositionally biased region" description="Basic and acidic residues" evidence="6">
    <location>
        <begin position="12"/>
        <end position="22"/>
    </location>
</feature>
<keyword evidence="4" id="KW-0539">Nucleus</keyword>
<dbReference type="AlphaFoldDB" id="I1BU93"/>
<dbReference type="GO" id="GO:0032040">
    <property type="term" value="C:small-subunit processome"/>
    <property type="evidence" value="ECO:0007669"/>
    <property type="project" value="TreeGrafter"/>
</dbReference>
<dbReference type="EMBL" id="CH476734">
    <property type="protein sequence ID" value="EIE79773.1"/>
    <property type="molecule type" value="Genomic_DNA"/>
</dbReference>
<dbReference type="Pfam" id="PF04000">
    <property type="entry name" value="Sas10_Utp3"/>
    <property type="match status" value="1"/>
</dbReference>
<feature type="compositionally biased region" description="Acidic residues" evidence="6">
    <location>
        <begin position="72"/>
        <end position="95"/>
    </location>
</feature>
<feature type="compositionally biased region" description="Basic and acidic residues" evidence="6">
    <location>
        <begin position="59"/>
        <end position="68"/>
    </location>
</feature>
<dbReference type="InterPro" id="IPR007146">
    <property type="entry name" value="Sas10/Utp3/C1D"/>
</dbReference>
<dbReference type="Pfam" id="PF09368">
    <property type="entry name" value="Sas10"/>
    <property type="match status" value="1"/>
</dbReference>
<dbReference type="STRING" id="246409.I1BU93"/>
<evidence type="ECO:0000256" key="3">
    <source>
        <dbReference type="ARBA" id="ARBA00022553"/>
    </source>
</evidence>
<feature type="coiled-coil region" evidence="5">
    <location>
        <begin position="274"/>
        <end position="308"/>
    </location>
</feature>
<protein>
    <recommendedName>
        <fullName evidence="7">Sas10 C-terminal domain-containing protein</fullName>
    </recommendedName>
</protein>
<feature type="region of interest" description="Disordered" evidence="6">
    <location>
        <begin position="1"/>
        <end position="22"/>
    </location>
</feature>
<evidence type="ECO:0000313" key="9">
    <source>
        <dbReference type="Proteomes" id="UP000009138"/>
    </source>
</evidence>
<evidence type="ECO:0000256" key="4">
    <source>
        <dbReference type="ARBA" id="ARBA00023242"/>
    </source>
</evidence>
<feature type="compositionally biased region" description="Basic and acidic residues" evidence="6">
    <location>
        <begin position="432"/>
        <end position="444"/>
    </location>
</feature>
<feature type="domain" description="Sas10 C-terminal" evidence="7">
    <location>
        <begin position="518"/>
        <end position="590"/>
    </location>
</feature>
<evidence type="ECO:0000256" key="6">
    <source>
        <dbReference type="SAM" id="MobiDB-lite"/>
    </source>
</evidence>
<comment type="subcellular location">
    <subcellularLocation>
        <location evidence="1">Nucleus</location>
    </subcellularLocation>
</comment>
<dbReference type="PANTHER" id="PTHR13237:SF8">
    <property type="entry name" value="SOMETHING ABOUT SILENCING PROTEIN 10"/>
    <property type="match status" value="1"/>
</dbReference>
<feature type="coiled-coil region" evidence="5">
    <location>
        <begin position="484"/>
        <end position="511"/>
    </location>
</feature>
<evidence type="ECO:0000256" key="2">
    <source>
        <dbReference type="ARBA" id="ARBA00010979"/>
    </source>
</evidence>
<reference evidence="8 9" key="1">
    <citation type="journal article" date="2009" name="PLoS Genet.">
        <title>Genomic analysis of the basal lineage fungus Rhizopus oryzae reveals a whole-genome duplication.</title>
        <authorList>
            <person name="Ma L.-J."/>
            <person name="Ibrahim A.S."/>
            <person name="Skory C."/>
            <person name="Grabherr M.G."/>
            <person name="Burger G."/>
            <person name="Butler M."/>
            <person name="Elias M."/>
            <person name="Idnurm A."/>
            <person name="Lang B.F."/>
            <person name="Sone T."/>
            <person name="Abe A."/>
            <person name="Calvo S.E."/>
            <person name="Corrochano L.M."/>
            <person name="Engels R."/>
            <person name="Fu J."/>
            <person name="Hansberg W."/>
            <person name="Kim J.-M."/>
            <person name="Kodira C.D."/>
            <person name="Koehrsen M.J."/>
            <person name="Liu B."/>
            <person name="Miranda-Saavedra D."/>
            <person name="O'Leary S."/>
            <person name="Ortiz-Castellanos L."/>
            <person name="Poulter R."/>
            <person name="Rodriguez-Romero J."/>
            <person name="Ruiz-Herrera J."/>
            <person name="Shen Y.-Q."/>
            <person name="Zeng Q."/>
            <person name="Galagan J."/>
            <person name="Birren B.W."/>
            <person name="Cuomo C.A."/>
            <person name="Wickes B.L."/>
        </authorList>
    </citation>
    <scope>NUCLEOTIDE SEQUENCE [LARGE SCALE GENOMIC DNA]</scope>
    <source>
        <strain evidence="9">RA 99-880 / ATCC MYA-4621 / FGSC 9543 / NRRL 43880</strain>
    </source>
</reference>
<sequence>MGKRKTPVFRKGTAEQDPSKGDKIKAIRTWDDIEHDSEDDFHDERGKILLDGQEELEEEGKLSDREVYGLDGLDEEEASEEEEEEKEELKEAEDIEAWGTSKKAYYNADEASDIDEMREEEEEALRIQKEQLAHMDEGDFVDDTLPGWGLGAANDTEADKKLVEGVTKDLEDISFSTTHADKRRRKIANSEKIKIIQNESPELIDLLDEFKERSKIVEELQNIIEKIQKKEKQEEHAAQFLLFKYQTLMNYMTNISFYFALKASNASDVREHPVIQALFNLRQTLEKVENLEQKLNSEIDEFIEALNNESTTTKKIDIKKTKKEKKQPVLEEAYSEDGIEEEFEHFDEEGLEESDKEEEYNVEDIEEEFKSLKKAAKKRKRQDVEDFGELDALDELDMEDKLTKKKSIRDYVAKIESKQAQNTNKYQGDSDLPYRDRVKQERKGVAQPQDKSADLDDADWDEDDAAAADEVRNGKADSDDEYYAEIAAQKAANKRAKLEEYEASRPEIESRDIEVEEGQKRLASQKILKNRGLTPHRKKENRNARVKNRMKYDKKMKKLSSTRAVYKPLSSNYGGEMSGVKTNVVKSVKLSK</sequence>
<dbReference type="FunCoup" id="I1BU93">
    <property type="interactions" value="164"/>
</dbReference>
<feature type="region of interest" description="Disordered" evidence="6">
    <location>
        <begin position="345"/>
        <end position="364"/>
    </location>
</feature>